<evidence type="ECO:0000256" key="4">
    <source>
        <dbReference type="ARBA" id="ARBA00022679"/>
    </source>
</evidence>
<feature type="domain" description="Methyltransferase small N-terminal" evidence="7">
    <location>
        <begin position="40"/>
        <end position="147"/>
    </location>
</feature>
<dbReference type="InterPro" id="IPR013675">
    <property type="entry name" value="Mtase_sm_N"/>
</dbReference>
<comment type="caution">
    <text evidence="8">The sequence shown here is derived from an EMBL/GenBank/DDBJ whole genome shotgun (WGS) entry which is preliminary data.</text>
</comment>
<dbReference type="CDD" id="cd02440">
    <property type="entry name" value="AdoMet_MTases"/>
    <property type="match status" value="1"/>
</dbReference>
<dbReference type="PANTHER" id="PTHR47816:SF4">
    <property type="entry name" value="RIBOSOMAL RNA SMALL SUBUNIT METHYLTRANSFERASE C"/>
    <property type="match status" value="1"/>
</dbReference>
<dbReference type="OrthoDB" id="29650at2"/>
<dbReference type="PROSITE" id="PS00092">
    <property type="entry name" value="N6_MTASE"/>
    <property type="match status" value="1"/>
</dbReference>
<keyword evidence="4 8" id="KW-0808">Transferase</keyword>
<dbReference type="InterPro" id="IPR002052">
    <property type="entry name" value="DNA_methylase_N6_adenine_CS"/>
</dbReference>
<keyword evidence="1" id="KW-0963">Cytoplasm</keyword>
<feature type="domain" description="Methyltransferase small" evidence="6">
    <location>
        <begin position="159"/>
        <end position="322"/>
    </location>
</feature>
<evidence type="ECO:0000256" key="5">
    <source>
        <dbReference type="ARBA" id="ARBA00022691"/>
    </source>
</evidence>
<keyword evidence="3 8" id="KW-0489">Methyltransferase</keyword>
<organism evidence="8 9">
    <name type="scientific">Kushneria sinocarnis</name>
    <dbReference type="NCBI Taxonomy" id="595502"/>
    <lineage>
        <taxon>Bacteria</taxon>
        <taxon>Pseudomonadati</taxon>
        <taxon>Pseudomonadota</taxon>
        <taxon>Gammaproteobacteria</taxon>
        <taxon>Oceanospirillales</taxon>
        <taxon>Halomonadaceae</taxon>
        <taxon>Kushneria</taxon>
    </lineage>
</organism>
<dbReference type="GO" id="GO:0003676">
    <property type="term" value="F:nucleic acid binding"/>
    <property type="evidence" value="ECO:0007669"/>
    <property type="project" value="InterPro"/>
</dbReference>
<keyword evidence="2" id="KW-0698">rRNA processing</keyword>
<name>A0A420WT44_9GAMM</name>
<evidence type="ECO:0000313" key="9">
    <source>
        <dbReference type="Proteomes" id="UP000281975"/>
    </source>
</evidence>
<evidence type="ECO:0000259" key="7">
    <source>
        <dbReference type="Pfam" id="PF08468"/>
    </source>
</evidence>
<dbReference type="Proteomes" id="UP000281975">
    <property type="component" value="Unassembled WGS sequence"/>
</dbReference>
<dbReference type="Pfam" id="PF08468">
    <property type="entry name" value="MTS_N"/>
    <property type="match status" value="1"/>
</dbReference>
<dbReference type="AlphaFoldDB" id="A0A420WT44"/>
<evidence type="ECO:0000256" key="2">
    <source>
        <dbReference type="ARBA" id="ARBA00022552"/>
    </source>
</evidence>
<evidence type="ECO:0000259" key="6">
    <source>
        <dbReference type="Pfam" id="PF05175"/>
    </source>
</evidence>
<dbReference type="RefSeq" id="WP_121173769.1">
    <property type="nucleotide sequence ID" value="NZ_RBIN01000009.1"/>
</dbReference>
<proteinExistence type="predicted"/>
<keyword evidence="9" id="KW-1185">Reference proteome</keyword>
<reference evidence="8 9" key="1">
    <citation type="submission" date="2018-10" db="EMBL/GenBank/DDBJ databases">
        <title>Genomic Encyclopedia of Type Strains, Phase IV (KMG-IV): sequencing the most valuable type-strain genomes for metagenomic binning, comparative biology and taxonomic classification.</title>
        <authorList>
            <person name="Goeker M."/>
        </authorList>
    </citation>
    <scope>NUCLEOTIDE SEQUENCE [LARGE SCALE GENOMIC DNA]</scope>
    <source>
        <strain evidence="8 9">DSM 23229</strain>
    </source>
</reference>
<dbReference type="GO" id="GO:0008990">
    <property type="term" value="F:rRNA (guanine-N2-)-methyltransferase activity"/>
    <property type="evidence" value="ECO:0007669"/>
    <property type="project" value="InterPro"/>
</dbReference>
<sequence>MTMTTPMGQLLARQPEARFADWLLVAPPADEGLLHGGARRILTLDHAVAALWRRAGHEVHEGLEFALPATPAGVLLFWPKTLALGRWWIEELCRQLPLGTPLMIVGEHHGGVRRVPKMLEALGMACQRVDNARRCSLFESATVAMAEDDQWESFEALALTLVSHPGVFGHGRVDEGTQMLLAALPELHGRVLEIGCGDGVIAATLARGGAEVTAVDSNHLAVEATRRTLAANGLEAAVQAGDMLEGIEGRFEAIVTNPPFHQERQVDTDPTRRLIASAARHLVPGGALYLVANAFLPYRAMLEANFSRVEVISEDRRFRVYRAGS</sequence>
<evidence type="ECO:0000313" key="8">
    <source>
        <dbReference type="EMBL" id="RKQ96266.1"/>
    </source>
</evidence>
<keyword evidence="5" id="KW-0949">S-adenosyl-L-methionine</keyword>
<dbReference type="Gene3D" id="3.40.50.150">
    <property type="entry name" value="Vaccinia Virus protein VP39"/>
    <property type="match status" value="2"/>
</dbReference>
<protein>
    <submittedName>
        <fullName evidence="8">16S rRNA m(2)G 1207 methyltransferase</fullName>
    </submittedName>
</protein>
<dbReference type="EMBL" id="RBIN01000009">
    <property type="protein sequence ID" value="RKQ96266.1"/>
    <property type="molecule type" value="Genomic_DNA"/>
</dbReference>
<dbReference type="PANTHER" id="PTHR47816">
    <property type="entry name" value="RIBOSOMAL RNA SMALL SUBUNIT METHYLTRANSFERASE C"/>
    <property type="match status" value="1"/>
</dbReference>
<dbReference type="SUPFAM" id="SSF53335">
    <property type="entry name" value="S-adenosyl-L-methionine-dependent methyltransferases"/>
    <property type="match status" value="1"/>
</dbReference>
<dbReference type="Pfam" id="PF05175">
    <property type="entry name" value="MTS"/>
    <property type="match status" value="1"/>
</dbReference>
<gene>
    <name evidence="8" type="ORF">C7446_2858</name>
</gene>
<evidence type="ECO:0000256" key="3">
    <source>
        <dbReference type="ARBA" id="ARBA00022603"/>
    </source>
</evidence>
<accession>A0A420WT44</accession>
<dbReference type="InterPro" id="IPR007848">
    <property type="entry name" value="Small_mtfrase_dom"/>
</dbReference>
<evidence type="ECO:0000256" key="1">
    <source>
        <dbReference type="ARBA" id="ARBA00022490"/>
    </source>
</evidence>
<dbReference type="InterPro" id="IPR046977">
    <property type="entry name" value="RsmC/RlmG"/>
</dbReference>
<dbReference type="InterPro" id="IPR029063">
    <property type="entry name" value="SAM-dependent_MTases_sf"/>
</dbReference>